<dbReference type="Pfam" id="PF00561">
    <property type="entry name" value="Abhydrolase_1"/>
    <property type="match status" value="1"/>
</dbReference>
<dbReference type="InterPro" id="IPR000639">
    <property type="entry name" value="Epox_hydrolase-like"/>
</dbReference>
<evidence type="ECO:0000313" key="2">
    <source>
        <dbReference type="EMBL" id="ESK82520.1"/>
    </source>
</evidence>
<dbReference type="InterPro" id="IPR000073">
    <property type="entry name" value="AB_hydrolase_1"/>
</dbReference>
<dbReference type="InterPro" id="IPR029058">
    <property type="entry name" value="AB_hydrolase_fold"/>
</dbReference>
<dbReference type="AlphaFoldDB" id="V2WQK5"/>
<keyword evidence="2" id="KW-0378">Hydrolase</keyword>
<dbReference type="OrthoDB" id="408373at2759"/>
<dbReference type="Gene3D" id="3.40.50.1820">
    <property type="entry name" value="alpha/beta hydrolase"/>
    <property type="match status" value="1"/>
</dbReference>
<gene>
    <name evidence="2" type="ORF">Moror_14387</name>
</gene>
<dbReference type="HOGENOM" id="CLU_151674_0_0_1"/>
<name>V2WQK5_MONRO</name>
<dbReference type="KEGG" id="mrr:Moror_14387"/>
<accession>V2WQK5</accession>
<evidence type="ECO:0000313" key="3">
    <source>
        <dbReference type="Proteomes" id="UP000017559"/>
    </source>
</evidence>
<comment type="caution">
    <text evidence="2">The sequence shown here is derived from an EMBL/GenBank/DDBJ whole genome shotgun (WGS) entry which is preliminary data.</text>
</comment>
<sequence>MDPSAYKDITTTRGLNYYYYLSSPTDSKPVLVFVHHFPSTSYDWRYQITYFKLKGYDIIVPDMIGYGGTAKHNRPSRVQV</sequence>
<proteinExistence type="predicted"/>
<dbReference type="SUPFAM" id="SSF53474">
    <property type="entry name" value="alpha/beta-Hydrolases"/>
    <property type="match status" value="1"/>
</dbReference>
<protein>
    <submittedName>
        <fullName evidence="2">Epoxide hydrolase</fullName>
    </submittedName>
</protein>
<dbReference type="EMBL" id="AWSO01001890">
    <property type="protein sequence ID" value="ESK82520.1"/>
    <property type="molecule type" value="Genomic_DNA"/>
</dbReference>
<feature type="domain" description="AB hydrolase-1" evidence="1">
    <location>
        <begin position="29"/>
        <end position="75"/>
    </location>
</feature>
<dbReference type="GO" id="GO:0016787">
    <property type="term" value="F:hydrolase activity"/>
    <property type="evidence" value="ECO:0007669"/>
    <property type="project" value="UniProtKB-KW"/>
</dbReference>
<dbReference type="PRINTS" id="PR00412">
    <property type="entry name" value="EPOXHYDRLASE"/>
</dbReference>
<dbReference type="Proteomes" id="UP000017559">
    <property type="component" value="Unassembled WGS sequence"/>
</dbReference>
<evidence type="ECO:0000259" key="1">
    <source>
        <dbReference type="Pfam" id="PF00561"/>
    </source>
</evidence>
<organism evidence="2 3">
    <name type="scientific">Moniliophthora roreri (strain MCA 2997)</name>
    <name type="common">Cocoa frosty pod rot fungus</name>
    <name type="synonym">Crinipellis roreri</name>
    <dbReference type="NCBI Taxonomy" id="1381753"/>
    <lineage>
        <taxon>Eukaryota</taxon>
        <taxon>Fungi</taxon>
        <taxon>Dikarya</taxon>
        <taxon>Basidiomycota</taxon>
        <taxon>Agaricomycotina</taxon>
        <taxon>Agaricomycetes</taxon>
        <taxon>Agaricomycetidae</taxon>
        <taxon>Agaricales</taxon>
        <taxon>Marasmiineae</taxon>
        <taxon>Marasmiaceae</taxon>
        <taxon>Moniliophthora</taxon>
    </lineage>
</organism>
<reference evidence="2 3" key="1">
    <citation type="journal article" date="2014" name="BMC Genomics">
        <title>Genome and secretome analysis of the hemibiotrophic fungal pathogen, Moniliophthora roreri, which causes frosty pod rot disease of cacao: mechanisms of the biotrophic and necrotrophic phases.</title>
        <authorList>
            <person name="Meinhardt L.W."/>
            <person name="Costa G.G.L."/>
            <person name="Thomazella D.P.T."/>
            <person name="Teixeira P.J.P.L."/>
            <person name="Carazzolle M.F."/>
            <person name="Schuster S.C."/>
            <person name="Carlson J.E."/>
            <person name="Guiltinan M.J."/>
            <person name="Mieczkowski P."/>
            <person name="Farmer A."/>
            <person name="Ramaraj T."/>
            <person name="Crozier J."/>
            <person name="Davis R.E."/>
            <person name="Shao J."/>
            <person name="Melnick R.L."/>
            <person name="Pereira G.A.G."/>
            <person name="Bailey B.A."/>
        </authorList>
    </citation>
    <scope>NUCLEOTIDE SEQUENCE [LARGE SCALE GENOMIC DNA]</scope>
    <source>
        <strain evidence="2 3">MCA 2997</strain>
    </source>
</reference>
<keyword evidence="3" id="KW-1185">Reference proteome</keyword>